<feature type="transmembrane region" description="Helical" evidence="12">
    <location>
        <begin position="247"/>
        <end position="265"/>
    </location>
</feature>
<keyword evidence="13" id="KW-0479">Metal-binding</keyword>
<feature type="transmembrane region" description="Helical" evidence="12">
    <location>
        <begin position="6"/>
        <end position="32"/>
    </location>
</feature>
<comment type="catalytic activity">
    <reaction evidence="12">
        <text>di-trans,octa-cis-undecaprenyl phosphate + UDP-N-acetyl-alpha-D-glucosamine = N-acetyl-alpha-D-glucosaminyl-di-trans,octa-cis-undecaprenyl diphosphate + UMP</text>
        <dbReference type="Rhea" id="RHEA:28090"/>
        <dbReference type="ChEBI" id="CHEBI:57705"/>
        <dbReference type="ChEBI" id="CHEBI:57865"/>
        <dbReference type="ChEBI" id="CHEBI:60392"/>
        <dbReference type="ChEBI" id="CHEBI:62959"/>
        <dbReference type="EC" id="2.7.8.33"/>
    </reaction>
</comment>
<evidence type="ECO:0000256" key="13">
    <source>
        <dbReference type="PIRSR" id="PIRSR600715-1"/>
    </source>
</evidence>
<gene>
    <name evidence="12" type="primary">wecA</name>
    <name evidence="14" type="ORF">MARGE09_P2522</name>
</gene>
<dbReference type="GO" id="GO:0009243">
    <property type="term" value="P:O antigen biosynthetic process"/>
    <property type="evidence" value="ECO:0007669"/>
    <property type="project" value="UniProtKB-UniRule"/>
</dbReference>
<keyword evidence="6 12" id="KW-0812">Transmembrane</keyword>
<evidence type="ECO:0000256" key="3">
    <source>
        <dbReference type="ARBA" id="ARBA00022519"/>
    </source>
</evidence>
<reference evidence="14 15" key="1">
    <citation type="journal article" date="2022" name="IScience">
        <title>An ultrasensitive nanofiber-based assay for enzymatic hydrolysis and deep-sea microbial degradation of cellulose.</title>
        <authorList>
            <person name="Tsudome M."/>
            <person name="Tachioka M."/>
            <person name="Miyazaki M."/>
            <person name="Uchimura K."/>
            <person name="Tsuda M."/>
            <person name="Takaki Y."/>
            <person name="Deguchi S."/>
        </authorList>
    </citation>
    <scope>NUCLEOTIDE SEQUENCE [LARGE SCALE GENOMIC DNA]</scope>
    <source>
        <strain evidence="14 15">GE09</strain>
    </source>
</reference>
<evidence type="ECO:0000256" key="9">
    <source>
        <dbReference type="ARBA" id="ARBA00022989"/>
    </source>
</evidence>
<evidence type="ECO:0000313" key="14">
    <source>
        <dbReference type="EMBL" id="BCD98321.1"/>
    </source>
</evidence>
<dbReference type="GO" id="GO:0009276">
    <property type="term" value="C:Gram-negative-bacterium-type cell wall"/>
    <property type="evidence" value="ECO:0007669"/>
    <property type="project" value="InterPro"/>
</dbReference>
<evidence type="ECO:0000256" key="1">
    <source>
        <dbReference type="ARBA" id="ARBA00004651"/>
    </source>
</evidence>
<dbReference type="Pfam" id="PF00953">
    <property type="entry name" value="Glycos_transf_4"/>
    <property type="match status" value="1"/>
</dbReference>
<feature type="transmembrane region" description="Helical" evidence="12">
    <location>
        <begin position="70"/>
        <end position="87"/>
    </location>
</feature>
<dbReference type="GO" id="GO:0044038">
    <property type="term" value="P:cell wall macromolecule biosynthetic process"/>
    <property type="evidence" value="ECO:0007669"/>
    <property type="project" value="TreeGrafter"/>
</dbReference>
<feature type="binding site" evidence="13">
    <location>
        <position position="219"/>
    </location>
    <ligand>
        <name>Mg(2+)</name>
        <dbReference type="ChEBI" id="CHEBI:18420"/>
    </ligand>
</feature>
<keyword evidence="4 12" id="KW-0328">Glycosyltransferase</keyword>
<dbReference type="GO" id="GO:0036380">
    <property type="term" value="F:UDP-N-acetylglucosamine-undecaprenyl-phosphate N-acetylglucosaminephosphotransferase activity"/>
    <property type="evidence" value="ECO:0007669"/>
    <property type="project" value="UniProtKB-UniRule"/>
</dbReference>
<comment type="cofactor">
    <cofactor evidence="12">
        <name>Mn(2+)</name>
        <dbReference type="ChEBI" id="CHEBI:29035"/>
    </cofactor>
</comment>
<keyword evidence="11 12" id="KW-0464">Manganese</keyword>
<organism evidence="14 15">
    <name type="scientific">Marinagarivorans cellulosilyticus</name>
    <dbReference type="NCBI Taxonomy" id="2721545"/>
    <lineage>
        <taxon>Bacteria</taxon>
        <taxon>Pseudomonadati</taxon>
        <taxon>Pseudomonadota</taxon>
        <taxon>Gammaproteobacteria</taxon>
        <taxon>Cellvibrionales</taxon>
        <taxon>Cellvibrionaceae</taxon>
        <taxon>Marinagarivorans</taxon>
    </lineage>
</organism>
<feature type="transmembrane region" description="Helical" evidence="12">
    <location>
        <begin position="297"/>
        <end position="316"/>
    </location>
</feature>
<comment type="cofactor">
    <cofactor evidence="12 13">
        <name>Mg(2+)</name>
        <dbReference type="ChEBI" id="CHEBI:18420"/>
    </cofactor>
</comment>
<evidence type="ECO:0000256" key="8">
    <source>
        <dbReference type="ARBA" id="ARBA00022985"/>
    </source>
</evidence>
<evidence type="ECO:0000313" key="15">
    <source>
        <dbReference type="Proteomes" id="UP001320119"/>
    </source>
</evidence>
<dbReference type="Proteomes" id="UP001320119">
    <property type="component" value="Chromosome"/>
</dbReference>
<evidence type="ECO:0000256" key="4">
    <source>
        <dbReference type="ARBA" id="ARBA00022676"/>
    </source>
</evidence>
<dbReference type="GO" id="GO:0030145">
    <property type="term" value="F:manganese ion binding"/>
    <property type="evidence" value="ECO:0007669"/>
    <property type="project" value="InterPro"/>
</dbReference>
<keyword evidence="3 12" id="KW-0997">Cell inner membrane</keyword>
<dbReference type="InterPro" id="IPR000715">
    <property type="entry name" value="Glycosyl_transferase_4"/>
</dbReference>
<keyword evidence="7 12" id="KW-0460">Magnesium</keyword>
<keyword evidence="10 12" id="KW-0472">Membrane</keyword>
<dbReference type="PANTHER" id="PTHR22926">
    <property type="entry name" value="PHOSPHO-N-ACETYLMURAMOYL-PENTAPEPTIDE-TRANSFERASE"/>
    <property type="match status" value="1"/>
</dbReference>
<keyword evidence="15" id="KW-1185">Reference proteome</keyword>
<dbReference type="CDD" id="cd06853">
    <property type="entry name" value="GT_WecA_like"/>
    <property type="match status" value="1"/>
</dbReference>
<evidence type="ECO:0000256" key="10">
    <source>
        <dbReference type="ARBA" id="ARBA00023136"/>
    </source>
</evidence>
<evidence type="ECO:0000256" key="7">
    <source>
        <dbReference type="ARBA" id="ARBA00022842"/>
    </source>
</evidence>
<dbReference type="GO" id="GO:0016757">
    <property type="term" value="F:glycosyltransferase activity"/>
    <property type="evidence" value="ECO:0007669"/>
    <property type="project" value="UniProtKB-KW"/>
</dbReference>
<feature type="transmembrane region" description="Helical" evidence="12">
    <location>
        <begin position="322"/>
        <end position="338"/>
    </location>
</feature>
<comment type="similarity">
    <text evidence="12">Belongs to the glycosyltransferase 4 family. WecA subfamily.</text>
</comment>
<comment type="pathway">
    <text evidence="12">Bacterial outer membrane biogenesis; LPS O-antigen biosynthesis.</text>
</comment>
<evidence type="ECO:0000256" key="6">
    <source>
        <dbReference type="ARBA" id="ARBA00022692"/>
    </source>
</evidence>
<keyword evidence="5 12" id="KW-0808">Transferase</keyword>
<comment type="subcellular location">
    <subcellularLocation>
        <location evidence="12">Cell inner membrane</location>
        <topology evidence="12">Multi-pass membrane protein</topology>
    </subcellularLocation>
    <subcellularLocation>
        <location evidence="1">Cell membrane</location>
        <topology evidence="1">Multi-pass membrane protein</topology>
    </subcellularLocation>
</comment>
<comment type="function">
    <text evidence="12">Catalyzes the transfer of the GlcNAc-1-phosphate moiety from UDP-GlcNAc onto the carrier lipid undecaprenyl phosphate (C55-P), yielding GlcNAc-pyrophosphoryl-undecaprenyl (GlcNAc-PP-C55).</text>
</comment>
<dbReference type="PANTHER" id="PTHR22926:SF3">
    <property type="entry name" value="UNDECAPRENYL-PHOSPHATE ALPHA-N-ACETYLGLUCOSAMINYL 1-PHOSPHATE TRANSFERASE"/>
    <property type="match status" value="1"/>
</dbReference>
<feature type="transmembrane region" description="Helical" evidence="12">
    <location>
        <begin position="133"/>
        <end position="151"/>
    </location>
</feature>
<protein>
    <recommendedName>
        <fullName evidence="12">Undecaprenyl-phosphate alpha-N-acetylglucosaminyl 1-phosphate transferase</fullName>
        <ecNumber evidence="12">2.7.8.33</ecNumber>
    </recommendedName>
    <alternativeName>
        <fullName evidence="12">UDP-GlcNAc:undecaprenyl-phosphate GlcNAc-1-phosphate transferase</fullName>
    </alternativeName>
    <alternativeName>
        <fullName evidence="12">Undecaprenyl-phosphate GlcNAc-1-phosphate transferase</fullName>
    </alternativeName>
</protein>
<proteinExistence type="inferred from homology"/>
<evidence type="ECO:0000256" key="11">
    <source>
        <dbReference type="ARBA" id="ARBA00023211"/>
    </source>
</evidence>
<accession>A0AAN1WIP8</accession>
<dbReference type="EMBL" id="AP023086">
    <property type="protein sequence ID" value="BCD98321.1"/>
    <property type="molecule type" value="Genomic_DNA"/>
</dbReference>
<feature type="transmembrane region" description="Helical" evidence="12">
    <location>
        <begin position="183"/>
        <end position="203"/>
    </location>
</feature>
<feature type="transmembrane region" description="Helical" evidence="12">
    <location>
        <begin position="158"/>
        <end position="177"/>
    </location>
</feature>
<dbReference type="GO" id="GO:0000287">
    <property type="term" value="F:magnesium ion binding"/>
    <property type="evidence" value="ECO:0007669"/>
    <property type="project" value="InterPro"/>
</dbReference>
<name>A0AAN1WIP8_9GAMM</name>
<feature type="transmembrane region" description="Helical" evidence="12">
    <location>
        <begin position="99"/>
        <end position="121"/>
    </location>
</feature>
<dbReference type="GO" id="GO:0005886">
    <property type="term" value="C:plasma membrane"/>
    <property type="evidence" value="ECO:0007669"/>
    <property type="project" value="UniProtKB-SubCell"/>
</dbReference>
<keyword evidence="2 12" id="KW-1003">Cell membrane</keyword>
<dbReference type="EC" id="2.7.8.33" evidence="12"/>
<feature type="transmembrane region" description="Helical" evidence="12">
    <location>
        <begin position="44"/>
        <end position="64"/>
    </location>
</feature>
<keyword evidence="9 12" id="KW-1133">Transmembrane helix</keyword>
<evidence type="ECO:0000256" key="5">
    <source>
        <dbReference type="ARBA" id="ARBA00022679"/>
    </source>
</evidence>
<dbReference type="GO" id="GO:0071555">
    <property type="term" value="P:cell wall organization"/>
    <property type="evidence" value="ECO:0007669"/>
    <property type="project" value="TreeGrafter"/>
</dbReference>
<keyword evidence="8 12" id="KW-0448">Lipopolysaccharide biosynthesis</keyword>
<dbReference type="HAMAP" id="MF_02030">
    <property type="entry name" value="WecA_Gammaproteo"/>
    <property type="match status" value="1"/>
</dbReference>
<sequence>MEYGFAVMGVAFMVTVAAVKLFRPIAVSIGLVDKPGGRKHHSGAIPLIGGLAMFAGIFLSSYIFLEQPPFVRVFMLGGAMVVFMGAMDDRYDISARFRLVAQFLIASLFVYGLKLGVGSFGDILGLGEIRLGWLGYPFALVAIIAVINAINMLDGIDGLVGGLGLTSFLGLSLLFVGGGQLNIAWLCLGLVGSLMAFLLFNVWGKPSDKTRIKKVFMGDAGSMFVGMALAVLLLFGANEQSAAFKPITALWFVLLPMTDMVTLMYRRIKRGKSPLAPDRTHIHHILMRAGFNARQTLYIMLFAQMCLVSLGMIFNYLPQTEAVSFSCCLAFVLAYQLLMKRSWRFIRWNKRRFA</sequence>
<evidence type="ECO:0000256" key="12">
    <source>
        <dbReference type="HAMAP-Rule" id="MF_02030"/>
    </source>
</evidence>
<feature type="binding site" evidence="13">
    <location>
        <position position="151"/>
    </location>
    <ligand>
        <name>Mg(2+)</name>
        <dbReference type="ChEBI" id="CHEBI:18420"/>
    </ligand>
</feature>
<dbReference type="InterPro" id="IPR012750">
    <property type="entry name" value="ECA_WecA-rel"/>
</dbReference>
<evidence type="ECO:0000256" key="2">
    <source>
        <dbReference type="ARBA" id="ARBA00022475"/>
    </source>
</evidence>
<feature type="transmembrane region" description="Helical" evidence="12">
    <location>
        <begin position="215"/>
        <end position="235"/>
    </location>
</feature>
<dbReference type="AlphaFoldDB" id="A0AAN1WIP8"/>
<dbReference type="KEGG" id="marq:MARGE09_P2522"/>